<dbReference type="PIRSF" id="PIRSF018472">
    <property type="entry name" value="MreD_proteobac"/>
    <property type="match status" value="1"/>
</dbReference>
<keyword evidence="11" id="KW-1185">Reference proteome</keyword>
<dbReference type="STRING" id="1715285.SOFFGTOCOR_0156"/>
<evidence type="ECO:0000256" key="1">
    <source>
        <dbReference type="ARBA" id="ARBA00004651"/>
    </source>
</evidence>
<keyword evidence="5 8" id="KW-0133">Cell shape</keyword>
<dbReference type="Proteomes" id="UP000242301">
    <property type="component" value="Unassembled WGS sequence"/>
</dbReference>
<keyword evidence="3 8" id="KW-1003">Cell membrane</keyword>
<comment type="similarity">
    <text evidence="2 8">Belongs to the MreD family.</text>
</comment>
<evidence type="ECO:0000256" key="4">
    <source>
        <dbReference type="ARBA" id="ARBA00022692"/>
    </source>
</evidence>
<sequence length="160" mass="19044">MKECYSNNRGIIYLSFFIALILQVMPWPEKFDFYKPAWLFLILLYWIIHTPYLVKIWSSFITGIIIDSIDGSIFGVHALSFTIICYLASYNDQSLYNTSLFQQILFVVMFTFIKDLIVFVVEFLSSQALFYPQIFWNSIINGILWPLLFLFFRKIRRNVI</sequence>
<feature type="transmembrane region" description="Helical" evidence="9">
    <location>
        <begin position="60"/>
        <end position="88"/>
    </location>
</feature>
<dbReference type="PANTHER" id="PTHR37484:SF1">
    <property type="entry name" value="ROD SHAPE-DETERMINING PROTEIN MRED"/>
    <property type="match status" value="1"/>
</dbReference>
<keyword evidence="4 9" id="KW-0812">Transmembrane</keyword>
<dbReference type="NCBIfam" id="TIGR03426">
    <property type="entry name" value="shape_MreD"/>
    <property type="match status" value="1"/>
</dbReference>
<evidence type="ECO:0000256" key="8">
    <source>
        <dbReference type="PIRNR" id="PIRNR018472"/>
    </source>
</evidence>
<dbReference type="PANTHER" id="PTHR37484">
    <property type="entry name" value="ROD SHAPE-DETERMINING PROTEIN MRED"/>
    <property type="match status" value="1"/>
</dbReference>
<evidence type="ECO:0000256" key="9">
    <source>
        <dbReference type="SAM" id="Phobius"/>
    </source>
</evidence>
<evidence type="ECO:0000256" key="2">
    <source>
        <dbReference type="ARBA" id="ARBA00007776"/>
    </source>
</evidence>
<evidence type="ECO:0000256" key="7">
    <source>
        <dbReference type="ARBA" id="ARBA00023136"/>
    </source>
</evidence>
<evidence type="ECO:0000256" key="5">
    <source>
        <dbReference type="ARBA" id="ARBA00022960"/>
    </source>
</evidence>
<dbReference type="GO" id="GO:0005886">
    <property type="term" value="C:plasma membrane"/>
    <property type="evidence" value="ECO:0007669"/>
    <property type="project" value="UniProtKB-SubCell"/>
</dbReference>
<keyword evidence="6 9" id="KW-1133">Transmembrane helix</keyword>
<dbReference type="Pfam" id="PF04093">
    <property type="entry name" value="MreD"/>
    <property type="match status" value="1"/>
</dbReference>
<feature type="transmembrane region" description="Helical" evidence="9">
    <location>
        <begin position="6"/>
        <end position="25"/>
    </location>
</feature>
<comment type="subcellular location">
    <subcellularLocation>
        <location evidence="8">Cell inner membrane</location>
    </subcellularLocation>
    <subcellularLocation>
        <location evidence="1">Cell membrane</location>
        <topology evidence="1">Multi-pass membrane protein</topology>
    </subcellularLocation>
</comment>
<feature type="transmembrane region" description="Helical" evidence="9">
    <location>
        <begin position="100"/>
        <end position="121"/>
    </location>
</feature>
<dbReference type="EMBL" id="CVRF01000001">
    <property type="protein sequence ID" value="CRK85596.1"/>
    <property type="molecule type" value="Genomic_DNA"/>
</dbReference>
<name>A0A0M6W871_9GAMM</name>
<evidence type="ECO:0000313" key="10">
    <source>
        <dbReference type="EMBL" id="CRK85596.1"/>
    </source>
</evidence>
<reference evidence="11" key="1">
    <citation type="submission" date="2015-05" db="EMBL/GenBank/DDBJ databases">
        <authorList>
            <person name="Manzano-Marin A."/>
        </authorList>
    </citation>
    <scope>NUCLEOTIDE SEQUENCE [LARGE SCALE GENOMIC DNA]</scope>
    <source>
        <strain evidence="11">officinalis</strain>
    </source>
</reference>
<feature type="transmembrane region" description="Helical" evidence="9">
    <location>
        <begin position="133"/>
        <end position="152"/>
    </location>
</feature>
<dbReference type="GO" id="GO:0008360">
    <property type="term" value="P:regulation of cell shape"/>
    <property type="evidence" value="ECO:0007669"/>
    <property type="project" value="UniProtKB-UniRule"/>
</dbReference>
<keyword evidence="8" id="KW-0997">Cell inner membrane</keyword>
<protein>
    <recommendedName>
        <fullName evidence="8">Rod shape-determining protein MreD</fullName>
    </recommendedName>
</protein>
<feature type="transmembrane region" description="Helical" evidence="9">
    <location>
        <begin position="37"/>
        <end position="54"/>
    </location>
</feature>
<dbReference type="AlphaFoldDB" id="A0A0M6W871"/>
<organism evidence="10 11">
    <name type="scientific">Candidatus Providencia siddallii</name>
    <dbReference type="NCBI Taxonomy" id="1715285"/>
    <lineage>
        <taxon>Bacteria</taxon>
        <taxon>Pseudomonadati</taxon>
        <taxon>Pseudomonadota</taxon>
        <taxon>Gammaproteobacteria</taxon>
        <taxon>Enterobacterales</taxon>
        <taxon>Morganellaceae</taxon>
        <taxon>Providencia</taxon>
    </lineage>
</organism>
<keyword evidence="7 8" id="KW-0472">Membrane</keyword>
<evidence type="ECO:0000313" key="11">
    <source>
        <dbReference type="Proteomes" id="UP000242301"/>
    </source>
</evidence>
<dbReference type="InterPro" id="IPR007227">
    <property type="entry name" value="Cell_shape_determining_MreD"/>
</dbReference>
<dbReference type="InterPro" id="IPR026034">
    <property type="entry name" value="MreD_proteobac"/>
</dbReference>
<comment type="function">
    <text evidence="8">Involved in formation of the rod shape of the cell. May also contribute to regulation of formation of penicillin-binding proteins.</text>
</comment>
<proteinExistence type="inferred from homology"/>
<accession>A0A0M6W871</accession>
<evidence type="ECO:0000256" key="3">
    <source>
        <dbReference type="ARBA" id="ARBA00022475"/>
    </source>
</evidence>
<gene>
    <name evidence="10" type="primary">mreD</name>
    <name evidence="10" type="ORF">SOFFGTOCOR_0156</name>
</gene>
<evidence type="ECO:0000256" key="6">
    <source>
        <dbReference type="ARBA" id="ARBA00022989"/>
    </source>
</evidence>